<name>A0ABN6YE06_9MICO</name>
<dbReference type="EMBL" id="AP027734">
    <property type="protein sequence ID" value="BDZ54167.1"/>
    <property type="molecule type" value="Genomic_DNA"/>
</dbReference>
<evidence type="ECO:0000313" key="2">
    <source>
        <dbReference type="Proteomes" id="UP001321477"/>
    </source>
</evidence>
<accession>A0ABN6YE06</accession>
<keyword evidence="2" id="KW-1185">Reference proteome</keyword>
<protein>
    <recommendedName>
        <fullName evidence="3">Preprotein translocase subunit SecB</fullName>
    </recommendedName>
</protein>
<sequence length="150" mass="16291">MPEQPITVQDLLADVSLLAISTTALSAERVDIASENAAEEAAIDPDYRLMTNARDDESGFRIILETRISAQPGNIGCTVQAEYGLEALRANEVPADAMEEFINNVALMSLLPFVRQAIADITLRVFEAPLMMPIIKRGDLSFGLPDGVQD</sequence>
<dbReference type="SUPFAM" id="SSF54611">
    <property type="entry name" value="SecB-like"/>
    <property type="match status" value="1"/>
</dbReference>
<dbReference type="Gene3D" id="3.10.420.10">
    <property type="entry name" value="SecB-like"/>
    <property type="match status" value="1"/>
</dbReference>
<evidence type="ECO:0008006" key="3">
    <source>
        <dbReference type="Google" id="ProtNLM"/>
    </source>
</evidence>
<gene>
    <name evidence="1" type="ORF">GCM10025870_12400</name>
</gene>
<dbReference type="Proteomes" id="UP001321477">
    <property type="component" value="Chromosome"/>
</dbReference>
<proteinExistence type="predicted"/>
<reference evidence="2" key="1">
    <citation type="journal article" date="2019" name="Int. J. Syst. Evol. Microbiol.">
        <title>The Global Catalogue of Microorganisms (GCM) 10K type strain sequencing project: providing services to taxonomists for standard genome sequencing and annotation.</title>
        <authorList>
            <consortium name="The Broad Institute Genomics Platform"/>
            <consortium name="The Broad Institute Genome Sequencing Center for Infectious Disease"/>
            <person name="Wu L."/>
            <person name="Ma J."/>
        </authorList>
    </citation>
    <scope>NUCLEOTIDE SEQUENCE [LARGE SCALE GENOMIC DNA]</scope>
    <source>
        <strain evidence="2">NBRC 109019</strain>
    </source>
</reference>
<evidence type="ECO:0000313" key="1">
    <source>
        <dbReference type="EMBL" id="BDZ54167.1"/>
    </source>
</evidence>
<dbReference type="RefSeq" id="WP_234660890.1">
    <property type="nucleotide sequence ID" value="NZ_AP027734.1"/>
</dbReference>
<dbReference type="InterPro" id="IPR035958">
    <property type="entry name" value="SecB-like_sf"/>
</dbReference>
<organism evidence="1 2">
    <name type="scientific">Agromyces marinus</name>
    <dbReference type="NCBI Taxonomy" id="1389020"/>
    <lineage>
        <taxon>Bacteria</taxon>
        <taxon>Bacillati</taxon>
        <taxon>Actinomycetota</taxon>
        <taxon>Actinomycetes</taxon>
        <taxon>Micrococcales</taxon>
        <taxon>Microbacteriaceae</taxon>
        <taxon>Agromyces</taxon>
    </lineage>
</organism>